<evidence type="ECO:0000256" key="1">
    <source>
        <dbReference type="SAM" id="Phobius"/>
    </source>
</evidence>
<feature type="transmembrane region" description="Helical" evidence="1">
    <location>
        <begin position="7"/>
        <end position="28"/>
    </location>
</feature>
<keyword evidence="3" id="KW-1185">Reference proteome</keyword>
<keyword evidence="1" id="KW-0472">Membrane</keyword>
<gene>
    <name evidence="2" type="ORF">HUF19_04350</name>
</gene>
<feature type="transmembrane region" description="Helical" evidence="1">
    <location>
        <begin position="104"/>
        <end position="122"/>
    </location>
</feature>
<proteinExistence type="predicted"/>
<feature type="transmembrane region" description="Helical" evidence="1">
    <location>
        <begin position="34"/>
        <end position="58"/>
    </location>
</feature>
<evidence type="ECO:0000313" key="3">
    <source>
        <dbReference type="Proteomes" id="UP001065322"/>
    </source>
</evidence>
<reference evidence="3" key="1">
    <citation type="submission" date="2020-06" db="EMBL/GenBank/DDBJ databases">
        <title>Thalassolituus marinus alknpb1M-1, a hydrocarbon-degrading bacterium isolated from the deep-sea overlying water using an in-situ strategy from the South China Sea basin.</title>
        <authorList>
            <person name="Dong C."/>
            <person name="Chen Y."/>
            <person name="Shao Z."/>
        </authorList>
    </citation>
    <scope>NUCLEOTIDE SEQUENCE [LARGE SCALE GENOMIC DNA]</scope>
    <source>
        <strain evidence="3">alknpb1M-1</strain>
    </source>
</reference>
<keyword evidence="1" id="KW-0812">Transmembrane</keyword>
<feature type="transmembrane region" description="Helical" evidence="1">
    <location>
        <begin position="65"/>
        <end position="84"/>
    </location>
</feature>
<accession>A0ABY6A6W3</accession>
<name>A0ABY6A6W3_9GAMM</name>
<dbReference type="EMBL" id="CP054475">
    <property type="protein sequence ID" value="UXD86721.1"/>
    <property type="molecule type" value="Genomic_DNA"/>
</dbReference>
<organism evidence="2 3">
    <name type="scientific">Thalassolituus hydrocarboniclasticus</name>
    <dbReference type="NCBI Taxonomy" id="2742796"/>
    <lineage>
        <taxon>Bacteria</taxon>
        <taxon>Pseudomonadati</taxon>
        <taxon>Pseudomonadota</taxon>
        <taxon>Gammaproteobacteria</taxon>
        <taxon>Oceanospirillales</taxon>
        <taxon>Oceanospirillaceae</taxon>
        <taxon>Thalassolituus</taxon>
    </lineage>
</organism>
<dbReference type="Proteomes" id="UP001065322">
    <property type="component" value="Chromosome"/>
</dbReference>
<sequence length="142" mass="15831">MKKREFIGLMTILGGIPGFGALITIAVGNTSSSYITFLVMTELLFRGVCGTIGGILLWQGKRIGYIFSLTCWSYMVIVTSYTIFSGDLFKNLEFSSDNKFFWSTLGKSAGKISWGIPFIFILTRDLIRTREKEKPGAFNPIS</sequence>
<protein>
    <submittedName>
        <fullName evidence="2">Uncharacterized protein</fullName>
    </submittedName>
</protein>
<keyword evidence="1" id="KW-1133">Transmembrane helix</keyword>
<evidence type="ECO:0000313" key="2">
    <source>
        <dbReference type="EMBL" id="UXD86721.1"/>
    </source>
</evidence>
<dbReference type="RefSeq" id="WP_260998662.1">
    <property type="nucleotide sequence ID" value="NZ_CP054475.1"/>
</dbReference>